<dbReference type="EMBL" id="AP019514">
    <property type="protein sequence ID" value="BBI59080.1"/>
    <property type="molecule type" value="Genomic_DNA"/>
</dbReference>
<dbReference type="AlphaFoldDB" id="A0A455TZT9"/>
<evidence type="ECO:0000256" key="1">
    <source>
        <dbReference type="ARBA" id="ARBA00022490"/>
    </source>
</evidence>
<sequence length="92" mass="9895">MFDASGQLLALREDVGRHNAVDKLNGWALLNGQLPLDDRIILLSGRASFELIQKCIMARVSVVCAISAPSSYAVRLARVRHNVGGLPARGAL</sequence>
<dbReference type="Pfam" id="PF02634">
    <property type="entry name" value="FdhD-NarQ"/>
    <property type="match status" value="1"/>
</dbReference>
<proteinExistence type="predicted"/>
<dbReference type="SUPFAM" id="SSF53927">
    <property type="entry name" value="Cytidine deaminase-like"/>
    <property type="match status" value="1"/>
</dbReference>
<name>A0A455TZT9_9GAMM</name>
<keyword evidence="2" id="KW-0501">Molybdenum cofactor biosynthesis</keyword>
<keyword evidence="1" id="KW-0963">Cytoplasm</keyword>
<dbReference type="GO" id="GO:0016783">
    <property type="term" value="F:sulfurtransferase activity"/>
    <property type="evidence" value="ECO:0007669"/>
    <property type="project" value="InterPro"/>
</dbReference>
<dbReference type="GO" id="GO:0006777">
    <property type="term" value="P:Mo-molybdopterin cofactor biosynthetic process"/>
    <property type="evidence" value="ECO:0007669"/>
    <property type="project" value="UniProtKB-KW"/>
</dbReference>
<dbReference type="PANTHER" id="PTHR30592">
    <property type="entry name" value="FORMATE DEHYDROGENASE"/>
    <property type="match status" value="1"/>
</dbReference>
<protein>
    <recommendedName>
        <fullName evidence="5">Sulfurtransferase FdhD</fullName>
    </recommendedName>
</protein>
<dbReference type="PANTHER" id="PTHR30592:SF1">
    <property type="entry name" value="SULFUR CARRIER PROTEIN FDHD"/>
    <property type="match status" value="1"/>
</dbReference>
<evidence type="ECO:0000313" key="3">
    <source>
        <dbReference type="EMBL" id="BBI59080.1"/>
    </source>
</evidence>
<dbReference type="Proteomes" id="UP000320231">
    <property type="component" value="Chromosome"/>
</dbReference>
<reference evidence="3 4" key="1">
    <citation type="journal article" date="2019" name="Microbiol. Resour. Announc.">
        <title>Complete Genome Sequence of Halomonas sulfidaeris Strain Esulfide1 Isolated from a Metal Sulfide Rock at a Depth of 2,200 Meters, Obtained Using Nanopore Sequencing.</title>
        <authorList>
            <person name="Saito M."/>
            <person name="Nishigata A."/>
            <person name="Galipon J."/>
            <person name="Arakawa K."/>
        </authorList>
    </citation>
    <scope>NUCLEOTIDE SEQUENCE [LARGE SCALE GENOMIC DNA]</scope>
    <source>
        <strain evidence="3 4">ATCC BAA-803</strain>
    </source>
</reference>
<dbReference type="Gene3D" id="3.40.140.10">
    <property type="entry name" value="Cytidine Deaminase, domain 2"/>
    <property type="match status" value="1"/>
</dbReference>
<evidence type="ECO:0008006" key="5">
    <source>
        <dbReference type="Google" id="ProtNLM"/>
    </source>
</evidence>
<evidence type="ECO:0000313" key="4">
    <source>
        <dbReference type="Proteomes" id="UP000320231"/>
    </source>
</evidence>
<dbReference type="KEGG" id="hsr:HSBAA_03860"/>
<accession>A0A455TZT9</accession>
<organism evidence="3 4">
    <name type="scientific">Vreelandella sulfidaeris</name>
    <dbReference type="NCBI Taxonomy" id="115553"/>
    <lineage>
        <taxon>Bacteria</taxon>
        <taxon>Pseudomonadati</taxon>
        <taxon>Pseudomonadota</taxon>
        <taxon>Gammaproteobacteria</taxon>
        <taxon>Oceanospirillales</taxon>
        <taxon>Halomonadaceae</taxon>
        <taxon>Vreelandella</taxon>
    </lineage>
</organism>
<dbReference type="InterPro" id="IPR016193">
    <property type="entry name" value="Cytidine_deaminase-like"/>
</dbReference>
<dbReference type="InterPro" id="IPR003786">
    <property type="entry name" value="FdhD"/>
</dbReference>
<gene>
    <name evidence="3" type="ORF">HSBAA_03860</name>
</gene>
<evidence type="ECO:0000256" key="2">
    <source>
        <dbReference type="ARBA" id="ARBA00023150"/>
    </source>
</evidence>